<dbReference type="GO" id="GO:0004867">
    <property type="term" value="F:serine-type endopeptidase inhibitor activity"/>
    <property type="evidence" value="ECO:0007669"/>
    <property type="project" value="UniProtKB-KW"/>
</dbReference>
<proteinExistence type="inferred from homology"/>
<organism evidence="4 5">
    <name type="scientific">Mucuna pruriens</name>
    <name type="common">Velvet bean</name>
    <name type="synonym">Dolichos pruriens</name>
    <dbReference type="NCBI Taxonomy" id="157652"/>
    <lineage>
        <taxon>Eukaryota</taxon>
        <taxon>Viridiplantae</taxon>
        <taxon>Streptophyta</taxon>
        <taxon>Embryophyta</taxon>
        <taxon>Tracheophyta</taxon>
        <taxon>Spermatophyta</taxon>
        <taxon>Magnoliopsida</taxon>
        <taxon>eudicotyledons</taxon>
        <taxon>Gunneridae</taxon>
        <taxon>Pentapetalae</taxon>
        <taxon>rosids</taxon>
        <taxon>fabids</taxon>
        <taxon>Fabales</taxon>
        <taxon>Fabaceae</taxon>
        <taxon>Papilionoideae</taxon>
        <taxon>50 kb inversion clade</taxon>
        <taxon>NPAAA clade</taxon>
        <taxon>indigoferoid/millettioid clade</taxon>
        <taxon>Phaseoleae</taxon>
        <taxon>Mucuna</taxon>
    </lineage>
</organism>
<evidence type="ECO:0000313" key="5">
    <source>
        <dbReference type="Proteomes" id="UP000257109"/>
    </source>
</evidence>
<name>A0A371G8G3_MUCPR</name>
<keyword evidence="2" id="KW-0646">Protease inhibitor</keyword>
<reference evidence="4" key="1">
    <citation type="submission" date="2018-05" db="EMBL/GenBank/DDBJ databases">
        <title>Draft genome of Mucuna pruriens seed.</title>
        <authorList>
            <person name="Nnadi N.E."/>
            <person name="Vos R."/>
            <person name="Hasami M.H."/>
            <person name="Devisetty U.K."/>
            <person name="Aguiy J.C."/>
        </authorList>
    </citation>
    <scope>NUCLEOTIDE SEQUENCE [LARGE SCALE GENOMIC DNA]</scope>
    <source>
        <strain evidence="4">JCA_2017</strain>
    </source>
</reference>
<dbReference type="SUPFAM" id="SSF54654">
    <property type="entry name" value="CI-2 family of serine protease inhibitors"/>
    <property type="match status" value="1"/>
</dbReference>
<dbReference type="Pfam" id="PF00280">
    <property type="entry name" value="potato_inhibit"/>
    <property type="match status" value="1"/>
</dbReference>
<keyword evidence="3" id="KW-0722">Serine protease inhibitor</keyword>
<comment type="caution">
    <text evidence="4">The sequence shown here is derived from an EMBL/GenBank/DDBJ whole genome shotgun (WGS) entry which is preliminary data.</text>
</comment>
<evidence type="ECO:0008006" key="6">
    <source>
        <dbReference type="Google" id="ProtNLM"/>
    </source>
</evidence>
<dbReference type="PANTHER" id="PTHR33091:SF101">
    <property type="entry name" value="INHIBITOR OF TRYPSIN AND HAGEMAN FACTOR-LIKE PROTEIN"/>
    <property type="match status" value="1"/>
</dbReference>
<dbReference type="AlphaFoldDB" id="A0A371G8G3"/>
<evidence type="ECO:0000256" key="2">
    <source>
        <dbReference type="ARBA" id="ARBA00022690"/>
    </source>
</evidence>
<dbReference type="Gene3D" id="3.30.10.10">
    <property type="entry name" value="Trypsin Inhibitor V, subunit A"/>
    <property type="match status" value="1"/>
</dbReference>
<dbReference type="OrthoDB" id="10013825at2759"/>
<evidence type="ECO:0000256" key="3">
    <source>
        <dbReference type="ARBA" id="ARBA00022900"/>
    </source>
</evidence>
<dbReference type="PANTHER" id="PTHR33091">
    <property type="entry name" value="PROTEIN, PUTATIVE, EXPRESSED-RELATED"/>
    <property type="match status" value="1"/>
</dbReference>
<sequence length="70" mass="7860">MSSYCQGKSSWQELVGINGEAATQIIVRENPRVKAFIVPEGSVVTTDFRCDRVRVFVNYKDIVTRVPKIG</sequence>
<keyword evidence="5" id="KW-1185">Reference proteome</keyword>
<evidence type="ECO:0000256" key="1">
    <source>
        <dbReference type="ARBA" id="ARBA00008210"/>
    </source>
</evidence>
<dbReference type="GO" id="GO:0009611">
    <property type="term" value="P:response to wounding"/>
    <property type="evidence" value="ECO:0007669"/>
    <property type="project" value="InterPro"/>
</dbReference>
<dbReference type="InterPro" id="IPR036354">
    <property type="entry name" value="Prot_inh_pot1_sf"/>
</dbReference>
<gene>
    <name evidence="4" type="ORF">CR513_31761</name>
</gene>
<comment type="similarity">
    <text evidence="1">Belongs to the protease inhibitor I13 (potato type I serine protease inhibitor) family.</text>
</comment>
<dbReference type="InterPro" id="IPR000864">
    <property type="entry name" value="Prot_inh_pot1"/>
</dbReference>
<dbReference type="PRINTS" id="PR00292">
    <property type="entry name" value="POTATOINHBTR"/>
</dbReference>
<dbReference type="EMBL" id="QJKJ01006397">
    <property type="protein sequence ID" value="RDX86848.1"/>
    <property type="molecule type" value="Genomic_DNA"/>
</dbReference>
<protein>
    <recommendedName>
        <fullName evidence="6">Glu S.griseus protease inhibitor</fullName>
    </recommendedName>
</protein>
<evidence type="ECO:0000313" key="4">
    <source>
        <dbReference type="EMBL" id="RDX86848.1"/>
    </source>
</evidence>
<dbReference type="Proteomes" id="UP000257109">
    <property type="component" value="Unassembled WGS sequence"/>
</dbReference>
<accession>A0A371G8G3</accession>
<feature type="non-terminal residue" evidence="4">
    <location>
        <position position="1"/>
    </location>
</feature>